<dbReference type="EMBL" id="BGZK01001087">
    <property type="protein sequence ID" value="GBP70829.1"/>
    <property type="molecule type" value="Genomic_DNA"/>
</dbReference>
<name>A0A4C1Y8E5_EUMVA</name>
<keyword evidence="2" id="KW-1185">Reference proteome</keyword>
<accession>A0A4C1Y8E5</accession>
<dbReference type="Proteomes" id="UP000299102">
    <property type="component" value="Unassembled WGS sequence"/>
</dbReference>
<proteinExistence type="predicted"/>
<comment type="caution">
    <text evidence="1">The sequence shown here is derived from an EMBL/GenBank/DDBJ whole genome shotgun (WGS) entry which is preliminary data.</text>
</comment>
<sequence length="202" mass="22453">MRREVKARVPISKRADALFTKYQSINGSTREITAETVSLSVARALNIIIDRDINGAARGCAHFQFPNAHVRAGGPVPAAACGTTFSISKVTTFEFDLAAIHLNLFHRALVDEEVLEMDEEWDKVCLKENNSLYLSVCLFVRGIFGAAEQITMRLLLEANKHASYQTAGDYCHSWALATPKETPVRCYLLGKNRIHEEEGVGR</sequence>
<evidence type="ECO:0000313" key="2">
    <source>
        <dbReference type="Proteomes" id="UP000299102"/>
    </source>
</evidence>
<gene>
    <name evidence="1" type="ORF">EVAR_54343_1</name>
</gene>
<reference evidence="1 2" key="1">
    <citation type="journal article" date="2019" name="Commun. Biol.">
        <title>The bagworm genome reveals a unique fibroin gene that provides high tensile strength.</title>
        <authorList>
            <person name="Kono N."/>
            <person name="Nakamura H."/>
            <person name="Ohtoshi R."/>
            <person name="Tomita M."/>
            <person name="Numata K."/>
            <person name="Arakawa K."/>
        </authorList>
    </citation>
    <scope>NUCLEOTIDE SEQUENCE [LARGE SCALE GENOMIC DNA]</scope>
</reference>
<dbReference type="AlphaFoldDB" id="A0A4C1Y8E5"/>
<evidence type="ECO:0000313" key="1">
    <source>
        <dbReference type="EMBL" id="GBP70829.1"/>
    </source>
</evidence>
<protein>
    <submittedName>
        <fullName evidence="1">Uncharacterized protein</fullName>
    </submittedName>
</protein>
<organism evidence="1 2">
    <name type="scientific">Eumeta variegata</name>
    <name type="common">Bagworm moth</name>
    <name type="synonym">Eumeta japonica</name>
    <dbReference type="NCBI Taxonomy" id="151549"/>
    <lineage>
        <taxon>Eukaryota</taxon>
        <taxon>Metazoa</taxon>
        <taxon>Ecdysozoa</taxon>
        <taxon>Arthropoda</taxon>
        <taxon>Hexapoda</taxon>
        <taxon>Insecta</taxon>
        <taxon>Pterygota</taxon>
        <taxon>Neoptera</taxon>
        <taxon>Endopterygota</taxon>
        <taxon>Lepidoptera</taxon>
        <taxon>Glossata</taxon>
        <taxon>Ditrysia</taxon>
        <taxon>Tineoidea</taxon>
        <taxon>Psychidae</taxon>
        <taxon>Oiketicinae</taxon>
        <taxon>Eumeta</taxon>
    </lineage>
</organism>